<protein>
    <recommendedName>
        <fullName evidence="1">Thioredoxin domain-containing protein</fullName>
    </recommendedName>
</protein>
<reference evidence="3" key="1">
    <citation type="journal article" date="2014" name="Environ. Microbiol.">
        <title>Comparative genomics of the marine bacterial genus Glaciecola reveals the high degree of genomic diversity and genomic characteristic for cold adaptation.</title>
        <authorList>
            <person name="Qin Q.L."/>
            <person name="Xie B.B."/>
            <person name="Yu Y."/>
            <person name="Shu Y.L."/>
            <person name="Rong J.C."/>
            <person name="Zhang Y.J."/>
            <person name="Zhao D.L."/>
            <person name="Chen X.L."/>
            <person name="Zhang X.Y."/>
            <person name="Chen B."/>
            <person name="Zhou B.C."/>
            <person name="Zhang Y.Z."/>
        </authorList>
    </citation>
    <scope>NUCLEOTIDE SEQUENCE [LARGE SCALE GENOMIC DNA]</scope>
    <source>
        <strain evidence="3">ACAM 615</strain>
    </source>
</reference>
<dbReference type="RefSeq" id="WP_006010358.1">
    <property type="nucleotide sequence ID" value="NZ_BAEQ01000023.1"/>
</dbReference>
<gene>
    <name evidence="2" type="ORF">GPAL_1425</name>
</gene>
<evidence type="ECO:0000313" key="3">
    <source>
        <dbReference type="Proteomes" id="UP000006251"/>
    </source>
</evidence>
<dbReference type="STRING" id="1121922.GCA_000428905_00732"/>
<organism evidence="2 3">
    <name type="scientific">Brumicola pallidula DSM 14239 = ACAM 615</name>
    <dbReference type="NCBI Taxonomy" id="1121922"/>
    <lineage>
        <taxon>Bacteria</taxon>
        <taxon>Pseudomonadati</taxon>
        <taxon>Pseudomonadota</taxon>
        <taxon>Gammaproteobacteria</taxon>
        <taxon>Alteromonadales</taxon>
        <taxon>Alteromonadaceae</taxon>
        <taxon>Brumicola</taxon>
    </lineage>
</organism>
<dbReference type="Pfam" id="PF00085">
    <property type="entry name" value="Thioredoxin"/>
    <property type="match status" value="1"/>
</dbReference>
<dbReference type="OrthoDB" id="9796554at2"/>
<dbReference type="SUPFAM" id="SSF52833">
    <property type="entry name" value="Thioredoxin-like"/>
    <property type="match status" value="1"/>
</dbReference>
<accession>K6ZDA7</accession>
<evidence type="ECO:0000259" key="1">
    <source>
        <dbReference type="PROSITE" id="PS51352"/>
    </source>
</evidence>
<dbReference type="InterPro" id="IPR013766">
    <property type="entry name" value="Thioredoxin_domain"/>
</dbReference>
<dbReference type="Proteomes" id="UP000006251">
    <property type="component" value="Unassembled WGS sequence"/>
</dbReference>
<feature type="domain" description="Thioredoxin" evidence="1">
    <location>
        <begin position="22"/>
        <end position="154"/>
    </location>
</feature>
<dbReference type="PROSITE" id="PS51352">
    <property type="entry name" value="THIOREDOXIN_2"/>
    <property type="match status" value="1"/>
</dbReference>
<sequence length="168" mass="18949">MDIKSFFKKSSWTRDILIGGLIIVGFMAYQNRNLLEDNGSIQIAAQNFVQLNGDMYSLAPSDKKTLIYFFAPWCTVCKMSIGNLDVVDTEEYNVVRVALDYQSVEEIEAFAEDAGVQGIVLLGGEPHKKRFNISGYPTYYILNENLLIIKHDMGYSTSLGLKLRTETL</sequence>
<dbReference type="EMBL" id="BAEQ01000023">
    <property type="protein sequence ID" value="GAC28297.1"/>
    <property type="molecule type" value="Genomic_DNA"/>
</dbReference>
<dbReference type="Gene3D" id="3.40.30.10">
    <property type="entry name" value="Glutaredoxin"/>
    <property type="match status" value="1"/>
</dbReference>
<proteinExistence type="predicted"/>
<evidence type="ECO:0000313" key="2">
    <source>
        <dbReference type="EMBL" id="GAC28297.1"/>
    </source>
</evidence>
<dbReference type="InterPro" id="IPR036249">
    <property type="entry name" value="Thioredoxin-like_sf"/>
</dbReference>
<dbReference type="AlphaFoldDB" id="K6ZDA7"/>
<comment type="caution">
    <text evidence="2">The sequence shown here is derived from an EMBL/GenBank/DDBJ whole genome shotgun (WGS) entry which is preliminary data.</text>
</comment>
<keyword evidence="3" id="KW-1185">Reference proteome</keyword>
<name>K6ZDA7_9ALTE</name>